<dbReference type="AlphaFoldDB" id="A0A1M5N8V8"/>
<reference evidence="3" key="1">
    <citation type="submission" date="2016-11" db="EMBL/GenBank/DDBJ databases">
        <authorList>
            <person name="Varghese N."/>
            <person name="Submissions S."/>
        </authorList>
    </citation>
    <scope>NUCLEOTIDE SEQUENCE [LARGE SCALE GENOMIC DNA]</scope>
    <source>
        <strain evidence="3">DSM 16990</strain>
    </source>
</reference>
<evidence type="ECO:0008006" key="4">
    <source>
        <dbReference type="Google" id="ProtNLM"/>
    </source>
</evidence>
<sequence length="193" mass="22105">MYLQIMKKMFFLMLFSISTMTYAQEKTGAKQFWENLKKHCGKSYEGSISAGVGNDDFSNKTLIMHVRSCEDNTIRIPFFVGENKSRTWVLTFANDRITLKHDHRHEDGSEDKVTQYGGTASNSGLPEIQVFPADQQTASLLPNASTNVWWITLDKDVFSYNLRRIGSDRLFTVKFDLSKTVDTPSAPWGWKEK</sequence>
<accession>A0A1M5N8V8</accession>
<organism evidence="2 3">
    <name type="scientific">Pedobacter caeni</name>
    <dbReference type="NCBI Taxonomy" id="288992"/>
    <lineage>
        <taxon>Bacteria</taxon>
        <taxon>Pseudomonadati</taxon>
        <taxon>Bacteroidota</taxon>
        <taxon>Sphingobacteriia</taxon>
        <taxon>Sphingobacteriales</taxon>
        <taxon>Sphingobacteriaceae</taxon>
        <taxon>Pedobacter</taxon>
    </lineage>
</organism>
<evidence type="ECO:0000313" key="2">
    <source>
        <dbReference type="EMBL" id="SHG85941.1"/>
    </source>
</evidence>
<keyword evidence="3" id="KW-1185">Reference proteome</keyword>
<dbReference type="STRING" id="288992.SAMN04488522_10831"/>
<protein>
    <recommendedName>
        <fullName evidence="4">Secreted protein</fullName>
    </recommendedName>
</protein>
<evidence type="ECO:0000313" key="3">
    <source>
        <dbReference type="Proteomes" id="UP000184287"/>
    </source>
</evidence>
<keyword evidence="1" id="KW-0732">Signal</keyword>
<feature type="chain" id="PRO_5009912540" description="Secreted protein" evidence="1">
    <location>
        <begin position="24"/>
        <end position="193"/>
    </location>
</feature>
<dbReference type="Proteomes" id="UP000184287">
    <property type="component" value="Unassembled WGS sequence"/>
</dbReference>
<proteinExistence type="predicted"/>
<gene>
    <name evidence="2" type="ORF">SAMN04488522_10831</name>
</gene>
<name>A0A1M5N8V8_9SPHI</name>
<feature type="signal peptide" evidence="1">
    <location>
        <begin position="1"/>
        <end position="23"/>
    </location>
</feature>
<dbReference type="EMBL" id="FQUQ01000008">
    <property type="protein sequence ID" value="SHG85941.1"/>
    <property type="molecule type" value="Genomic_DNA"/>
</dbReference>
<evidence type="ECO:0000256" key="1">
    <source>
        <dbReference type="SAM" id="SignalP"/>
    </source>
</evidence>